<dbReference type="EMBL" id="JACBZI010000001">
    <property type="protein sequence ID" value="NYI09345.1"/>
    <property type="molecule type" value="Genomic_DNA"/>
</dbReference>
<evidence type="ECO:0000259" key="17">
    <source>
        <dbReference type="PROSITE" id="PS51198"/>
    </source>
</evidence>
<dbReference type="InterPro" id="IPR011604">
    <property type="entry name" value="PDDEXK-like_dom_sf"/>
</dbReference>
<feature type="compositionally biased region" description="Basic and acidic residues" evidence="16">
    <location>
        <begin position="492"/>
        <end position="510"/>
    </location>
</feature>
<evidence type="ECO:0000256" key="7">
    <source>
        <dbReference type="ARBA" id="ARBA00022839"/>
    </source>
</evidence>
<feature type="domain" description="UvrD-like helicase C-terminal" evidence="18">
    <location>
        <begin position="332"/>
        <end position="649"/>
    </location>
</feature>
<dbReference type="GO" id="GO:0005524">
    <property type="term" value="F:ATP binding"/>
    <property type="evidence" value="ECO:0007669"/>
    <property type="project" value="UniProtKB-UniRule"/>
</dbReference>
<feature type="binding site" evidence="15">
    <location>
        <begin position="49"/>
        <end position="56"/>
    </location>
    <ligand>
        <name>ATP</name>
        <dbReference type="ChEBI" id="CHEBI:30616"/>
    </ligand>
</feature>
<evidence type="ECO:0000256" key="8">
    <source>
        <dbReference type="ARBA" id="ARBA00022840"/>
    </source>
</evidence>
<evidence type="ECO:0000256" key="13">
    <source>
        <dbReference type="ARBA" id="ARBA00034808"/>
    </source>
</evidence>
<dbReference type="EC" id="5.6.2.4" evidence="13"/>
<dbReference type="GO" id="GO:0004527">
    <property type="term" value="F:exonuclease activity"/>
    <property type="evidence" value="ECO:0007669"/>
    <property type="project" value="UniProtKB-KW"/>
</dbReference>
<keyword evidence="8 15" id="KW-0067">ATP-binding</keyword>
<keyword evidence="7 19" id="KW-0269">Exonuclease</keyword>
<evidence type="ECO:0000256" key="14">
    <source>
        <dbReference type="ARBA" id="ARBA00048988"/>
    </source>
</evidence>
<comment type="catalytic activity">
    <reaction evidence="14">
        <text>ATP + H2O = ADP + phosphate + H(+)</text>
        <dbReference type="Rhea" id="RHEA:13065"/>
        <dbReference type="ChEBI" id="CHEBI:15377"/>
        <dbReference type="ChEBI" id="CHEBI:15378"/>
        <dbReference type="ChEBI" id="CHEBI:30616"/>
        <dbReference type="ChEBI" id="CHEBI:43474"/>
        <dbReference type="ChEBI" id="CHEBI:456216"/>
        <dbReference type="EC" id="5.6.2.4"/>
    </reaction>
</comment>
<evidence type="ECO:0000256" key="9">
    <source>
        <dbReference type="ARBA" id="ARBA00023125"/>
    </source>
</evidence>
<dbReference type="RefSeq" id="WP_179530344.1">
    <property type="nucleotide sequence ID" value="NZ_BAAAPP010000012.1"/>
</dbReference>
<evidence type="ECO:0000256" key="1">
    <source>
        <dbReference type="ARBA" id="ARBA00009922"/>
    </source>
</evidence>
<dbReference type="Proteomes" id="UP000537326">
    <property type="component" value="Unassembled WGS sequence"/>
</dbReference>
<feature type="domain" description="UvrD-like helicase ATP-binding" evidence="17">
    <location>
        <begin position="28"/>
        <end position="322"/>
    </location>
</feature>
<dbReference type="Pfam" id="PF13361">
    <property type="entry name" value="UvrD_C"/>
    <property type="match status" value="1"/>
</dbReference>
<dbReference type="Pfam" id="PF00580">
    <property type="entry name" value="UvrD-helicase"/>
    <property type="match status" value="1"/>
</dbReference>
<dbReference type="InterPro" id="IPR038726">
    <property type="entry name" value="PDDEXK_AddAB-type"/>
</dbReference>
<evidence type="ECO:0000313" key="19">
    <source>
        <dbReference type="EMBL" id="NYI09345.1"/>
    </source>
</evidence>
<dbReference type="SUPFAM" id="SSF52980">
    <property type="entry name" value="Restriction endonuclease-like"/>
    <property type="match status" value="1"/>
</dbReference>
<dbReference type="GO" id="GO:0000725">
    <property type="term" value="P:recombinational repair"/>
    <property type="evidence" value="ECO:0007669"/>
    <property type="project" value="TreeGrafter"/>
</dbReference>
<evidence type="ECO:0000256" key="2">
    <source>
        <dbReference type="ARBA" id="ARBA00022722"/>
    </source>
</evidence>
<evidence type="ECO:0000313" key="20">
    <source>
        <dbReference type="Proteomes" id="UP000537326"/>
    </source>
</evidence>
<dbReference type="PANTHER" id="PTHR11070:SF59">
    <property type="entry name" value="DNA 3'-5' HELICASE"/>
    <property type="match status" value="1"/>
</dbReference>
<dbReference type="GO" id="GO:0003677">
    <property type="term" value="F:DNA binding"/>
    <property type="evidence" value="ECO:0007669"/>
    <property type="project" value="UniProtKB-KW"/>
</dbReference>
<keyword evidence="20" id="KW-1185">Reference proteome</keyword>
<dbReference type="InterPro" id="IPR014017">
    <property type="entry name" value="DNA_helicase_UvrD-like_C"/>
</dbReference>
<evidence type="ECO:0000256" key="12">
    <source>
        <dbReference type="ARBA" id="ARBA00034617"/>
    </source>
</evidence>
<sequence>MPAPEPSRGTDQTSYVLVRPEAPGTSVPTLDEDQQRVVDHAGGPMLVLAGPGTGKTTTLVEAIARRIEDGARPEQVLALTFSRKAAEQLRDRVTARLGRTMSTPLASTFHSFAYGLIRELAPAELYESPLRLLSAPESDVVLRELLAHTPESVRWPSSLDHALGTRGFAKEVHAVLSRAREKGLEGHELAQLGREHGAPELVAAGLFLDSYLTNLDAQGATDYPDLIRRATLEAEVHRDQLRARLRHVFVDEYQDTDPGQVALLRALAGDGRDLVVVGDPHQSIYAFRGAEVRGILEFPTQFPRSDGSPAPVVALRTTRRFGPRLLVAAQRVAGRLGLPGTIDESAREAFLMPRSQAPVEGRVVVRTFDTERAEAEHLADLLRRAHLEDGIGWDEMAVLVRSGRSSIPPLRRALGAAGVPVEVASDELPLVRDPAVLPLLDALRAVVHLHEDDPAHPDHVGPARAEALLTGPLGGLDAGDVRRLARRLRAREKERAHAEERTPRPSRDLLRGAVVDPAALEGLPSGAEAPEVDRARAVADLVAGARAALDAGDSAEELLWRLWSGTGWPERLRRQVEQGGGAARRAHRDLDSVCALFEIAARAEEQRDHLGVRAFLDTLVAQQIPADTLAERGARGAAVRLLTAHRSKGLEWRLVVIAHVQADAWPDLRRRSTLLQADRIGAGELVPPVSRRELLLEERRLFYVAATRARERLVVTAVASPDDEGEQPSRFLEELGVSIEPVIGRPRRPLSMDGLVAELRRTLADPATSEPLRQAAAVRLRRLAGEHVGSGSHTRQLVPQADPASWWGTRSASLAAQPLRDPEQPVSISASVLDALGICPTRWFLADEAGGIVRAHQSANLGQMVHAIAERVSAGELDAGPDEAGLALLMEQVDAVWSRLEFRTPWSRAREHERIQVALARFLRWHHDNRRRLVGTESRFTTEVDLPDGERVRLIGYADRVELDHDGRVVVVDLKTGRNAPSQTSVQSHLQLGLYQYAVDRGALDPIVSPLTGGPGVAGGAELVQLGLEDGSDTAKVQPQDVQPEDGQARQELRRRLQTAAVMLRQESFPAIAGQHCRDCPFVPLCPIKSAGPVVSQ</sequence>
<gene>
    <name evidence="19" type="ORF">BKA05_000860</name>
</gene>
<dbReference type="GO" id="GO:0033202">
    <property type="term" value="C:DNA helicase complex"/>
    <property type="evidence" value="ECO:0007669"/>
    <property type="project" value="TreeGrafter"/>
</dbReference>
<keyword evidence="2" id="KW-0540">Nuclease</keyword>
<dbReference type="Gene3D" id="1.10.10.160">
    <property type="match status" value="1"/>
</dbReference>
<dbReference type="PROSITE" id="PS51198">
    <property type="entry name" value="UVRD_HELICASE_ATP_BIND"/>
    <property type="match status" value="1"/>
</dbReference>
<keyword evidence="9" id="KW-0238">DNA-binding</keyword>
<dbReference type="Gene3D" id="3.40.50.300">
    <property type="entry name" value="P-loop containing nucleotide triphosphate hydrolases"/>
    <property type="match status" value="3"/>
</dbReference>
<dbReference type="Pfam" id="PF12705">
    <property type="entry name" value="PDDEXK_1"/>
    <property type="match status" value="1"/>
</dbReference>
<dbReference type="Gene3D" id="3.90.320.10">
    <property type="match status" value="1"/>
</dbReference>
<evidence type="ECO:0000256" key="15">
    <source>
        <dbReference type="PROSITE-ProRule" id="PRU00560"/>
    </source>
</evidence>
<dbReference type="InterPro" id="IPR013986">
    <property type="entry name" value="DExx_box_DNA_helicase_dom_sf"/>
</dbReference>
<comment type="similarity">
    <text evidence="1">Belongs to the helicase family. UvrD subfamily.</text>
</comment>
<evidence type="ECO:0000256" key="10">
    <source>
        <dbReference type="ARBA" id="ARBA00023204"/>
    </source>
</evidence>
<comment type="catalytic activity">
    <reaction evidence="12">
        <text>Couples ATP hydrolysis with the unwinding of duplex DNA by translocating in the 3'-5' direction.</text>
        <dbReference type="EC" id="5.6.2.4"/>
    </reaction>
</comment>
<feature type="region of interest" description="Disordered" evidence="16">
    <location>
        <begin position="492"/>
        <end position="511"/>
    </location>
</feature>
<reference evidence="19 20" key="1">
    <citation type="submission" date="2020-07" db="EMBL/GenBank/DDBJ databases">
        <title>Sequencing the genomes of 1000 actinobacteria strains.</title>
        <authorList>
            <person name="Klenk H.-P."/>
        </authorList>
    </citation>
    <scope>NUCLEOTIDE SEQUENCE [LARGE SCALE GENOMIC DNA]</scope>
    <source>
        <strain evidence="19 20">DSM 18248</strain>
    </source>
</reference>
<keyword evidence="6 15" id="KW-0347">Helicase</keyword>
<dbReference type="GO" id="GO:0005829">
    <property type="term" value="C:cytosol"/>
    <property type="evidence" value="ECO:0007669"/>
    <property type="project" value="TreeGrafter"/>
</dbReference>
<keyword evidence="3 15" id="KW-0547">Nucleotide-binding</keyword>
<evidence type="ECO:0000256" key="6">
    <source>
        <dbReference type="ARBA" id="ARBA00022806"/>
    </source>
</evidence>
<dbReference type="InterPro" id="IPR014016">
    <property type="entry name" value="UvrD-like_ATP-bd"/>
</dbReference>
<feature type="region of interest" description="Disordered" evidence="16">
    <location>
        <begin position="1"/>
        <end position="29"/>
    </location>
</feature>
<name>A0A7Y9YBX7_9ACTN</name>
<evidence type="ECO:0000256" key="3">
    <source>
        <dbReference type="ARBA" id="ARBA00022741"/>
    </source>
</evidence>
<keyword evidence="11" id="KW-0413">Isomerase</keyword>
<dbReference type="InterPro" id="IPR011335">
    <property type="entry name" value="Restrct_endonuc-II-like"/>
</dbReference>
<dbReference type="CDD" id="cd17932">
    <property type="entry name" value="DEXQc_UvrD"/>
    <property type="match status" value="1"/>
</dbReference>
<protein>
    <recommendedName>
        <fullName evidence="13">DNA 3'-5' helicase</fullName>
        <ecNumber evidence="13">5.6.2.4</ecNumber>
    </recommendedName>
</protein>
<dbReference type="AlphaFoldDB" id="A0A7Y9YBX7"/>
<evidence type="ECO:0000256" key="5">
    <source>
        <dbReference type="ARBA" id="ARBA00022801"/>
    </source>
</evidence>
<organism evidence="19 20">
    <name type="scientific">Nocardioides marinus</name>
    <dbReference type="NCBI Taxonomy" id="374514"/>
    <lineage>
        <taxon>Bacteria</taxon>
        <taxon>Bacillati</taxon>
        <taxon>Actinomycetota</taxon>
        <taxon>Actinomycetes</taxon>
        <taxon>Propionibacteriales</taxon>
        <taxon>Nocardioidaceae</taxon>
        <taxon>Nocardioides</taxon>
    </lineage>
</organism>
<keyword evidence="4" id="KW-0227">DNA damage</keyword>
<keyword evidence="5 15" id="KW-0378">Hydrolase</keyword>
<dbReference type="PANTHER" id="PTHR11070">
    <property type="entry name" value="UVRD / RECB / PCRA DNA HELICASE FAMILY MEMBER"/>
    <property type="match status" value="1"/>
</dbReference>
<dbReference type="PROSITE" id="PS51217">
    <property type="entry name" value="UVRD_HELICASE_CTER"/>
    <property type="match status" value="1"/>
</dbReference>
<dbReference type="GO" id="GO:0043138">
    <property type="term" value="F:3'-5' DNA helicase activity"/>
    <property type="evidence" value="ECO:0007669"/>
    <property type="project" value="UniProtKB-EC"/>
</dbReference>
<proteinExistence type="inferred from homology"/>
<evidence type="ECO:0000256" key="11">
    <source>
        <dbReference type="ARBA" id="ARBA00023235"/>
    </source>
</evidence>
<comment type="caution">
    <text evidence="19">The sequence shown here is derived from an EMBL/GenBank/DDBJ whole genome shotgun (WGS) entry which is preliminary data.</text>
</comment>
<accession>A0A7Y9YBX7</accession>
<evidence type="ECO:0000256" key="16">
    <source>
        <dbReference type="SAM" id="MobiDB-lite"/>
    </source>
</evidence>
<keyword evidence="10" id="KW-0234">DNA repair</keyword>
<dbReference type="SUPFAM" id="SSF52540">
    <property type="entry name" value="P-loop containing nucleoside triphosphate hydrolases"/>
    <property type="match status" value="1"/>
</dbReference>
<evidence type="ECO:0000256" key="4">
    <source>
        <dbReference type="ARBA" id="ARBA00022763"/>
    </source>
</evidence>
<evidence type="ECO:0000259" key="18">
    <source>
        <dbReference type="PROSITE" id="PS51217"/>
    </source>
</evidence>
<dbReference type="InterPro" id="IPR000212">
    <property type="entry name" value="DNA_helicase_UvrD/REP"/>
</dbReference>
<dbReference type="InterPro" id="IPR027417">
    <property type="entry name" value="P-loop_NTPase"/>
</dbReference>